<keyword evidence="1" id="KW-1133">Transmembrane helix</keyword>
<dbReference type="Proteomes" id="UP001595776">
    <property type="component" value="Unassembled WGS sequence"/>
</dbReference>
<reference evidence="3" key="1">
    <citation type="journal article" date="2019" name="Int. J. Syst. Evol. Microbiol.">
        <title>The Global Catalogue of Microorganisms (GCM) 10K type strain sequencing project: providing services to taxonomists for standard genome sequencing and annotation.</title>
        <authorList>
            <consortium name="The Broad Institute Genomics Platform"/>
            <consortium name="The Broad Institute Genome Sequencing Center for Infectious Disease"/>
            <person name="Wu L."/>
            <person name="Ma J."/>
        </authorList>
    </citation>
    <scope>NUCLEOTIDE SEQUENCE [LARGE SCALE GENOMIC DNA]</scope>
    <source>
        <strain evidence="3">CGMCC 1.15304</strain>
    </source>
</reference>
<keyword evidence="1" id="KW-0472">Membrane</keyword>
<feature type="transmembrane region" description="Helical" evidence="1">
    <location>
        <begin position="98"/>
        <end position="114"/>
    </location>
</feature>
<evidence type="ECO:0000313" key="3">
    <source>
        <dbReference type="Proteomes" id="UP001595776"/>
    </source>
</evidence>
<proteinExistence type="predicted"/>
<feature type="transmembrane region" description="Helical" evidence="1">
    <location>
        <begin position="6"/>
        <end position="27"/>
    </location>
</feature>
<comment type="caution">
    <text evidence="2">The sequence shown here is derived from an EMBL/GenBank/DDBJ whole genome shotgun (WGS) entry which is preliminary data.</text>
</comment>
<protein>
    <submittedName>
        <fullName evidence="2">WG repeat-containing protein</fullName>
    </submittedName>
</protein>
<evidence type="ECO:0000313" key="2">
    <source>
        <dbReference type="EMBL" id="MFC4346317.1"/>
    </source>
</evidence>
<organism evidence="2 3">
    <name type="scientific">Kordiimonas lipolytica</name>
    <dbReference type="NCBI Taxonomy" id="1662421"/>
    <lineage>
        <taxon>Bacteria</taxon>
        <taxon>Pseudomonadati</taxon>
        <taxon>Pseudomonadota</taxon>
        <taxon>Alphaproteobacteria</taxon>
        <taxon>Kordiimonadales</taxon>
        <taxon>Kordiimonadaceae</taxon>
        <taxon>Kordiimonas</taxon>
    </lineage>
</organism>
<keyword evidence="1" id="KW-0812">Transmembrane</keyword>
<dbReference type="RefSeq" id="WP_068150610.1">
    <property type="nucleotide sequence ID" value="NZ_JBHSCR010000001.1"/>
</dbReference>
<dbReference type="EMBL" id="JBHSCR010000001">
    <property type="protein sequence ID" value="MFC4346317.1"/>
    <property type="molecule type" value="Genomic_DNA"/>
</dbReference>
<gene>
    <name evidence="2" type="ORF">ACFO5Q_00480</name>
</gene>
<name>A0ABV8U5X5_9PROT</name>
<keyword evidence="3" id="KW-1185">Reference proteome</keyword>
<feature type="transmembrane region" description="Helical" evidence="1">
    <location>
        <begin position="67"/>
        <end position="91"/>
    </location>
</feature>
<sequence length="389" mass="44184">MKNASTIDWWSWSGFFYTFFGGIFWWLHWQPVRFLVTLAYPLILGFLEYALAPDLADGGAERDAPSWAIYAMAAWPLVMGFVQSDAVYGVYIERRSKLAGTACLLLFAFAFLLSKPGYDLRHQLAAEISSPAIAAMVRPPVDWRELKKEFDEEKKRFGFVDQHGVWVIPPKYIHQMGQLTDRRFRDNRALVVMSKKDLGGSKNNLTYIDSTGTAITPYFNELYGRLPEGDLACVSLAPEGKGLDQEGVINIETGEWVHGPGQPIFLHETNFRGRLCRYFEEANVMAVELSAEEVSKNIARHQAVFYGRGDKLLFEKSIEVLLSSGDKFIVDDKTLRTFPTCVDGRIGPYRVENREYLLGIYDGNGRKVSETRFTRFKPSKVPLSRCPAR</sequence>
<accession>A0ABV8U5X5</accession>
<evidence type="ECO:0000256" key="1">
    <source>
        <dbReference type="SAM" id="Phobius"/>
    </source>
</evidence>
<feature type="transmembrane region" description="Helical" evidence="1">
    <location>
        <begin position="34"/>
        <end position="52"/>
    </location>
</feature>